<keyword evidence="5 7" id="KW-0378">Hydrolase</keyword>
<evidence type="ECO:0000256" key="6">
    <source>
        <dbReference type="ARBA" id="ARBA00023295"/>
    </source>
</evidence>
<reference evidence="9 10" key="1">
    <citation type="journal article" date="2017" name="Mol. Biol. Evol.">
        <title>The 4-celled Tetrabaena socialis nuclear genome reveals the essential components for genetic control of cell number at the origin of multicellularity in the volvocine lineage.</title>
        <authorList>
            <person name="Featherston J."/>
            <person name="Arakaki Y."/>
            <person name="Hanschen E.R."/>
            <person name="Ferris P.J."/>
            <person name="Michod R.E."/>
            <person name="Olson B.J.S.C."/>
            <person name="Nozaki H."/>
            <person name="Durand P.M."/>
        </authorList>
    </citation>
    <scope>NUCLEOTIDE SEQUENCE [LARGE SCALE GENOMIC DNA]</scope>
    <source>
        <strain evidence="9 10">NIES-571</strain>
    </source>
</reference>
<sequence length="477" mass="51296">MQKRDPVTGRIVPFADKFPSGMKALGDYIHGLGLRFGVYSDTGNHTCEGYPGSWGHEKLDAATYAEWGVDYLKYDYCDMGGVTESTQVTYTRMSEALAATGRPILFSLCSWGSGQPWQWGSKVGNSWRTGIDVFAVWDAAGAKALKLPSFLQPILGAVRQTQGLASHVGPGGFNDPDMLVVGLDGMYPYGIVQDCPPHVRGCKPGDYISRDRWGKVGGLTQTEQRTHFSFWCIMAAPLILGNDPRAMSKATLQILLAREVLAVNQDPAGLQGKPVWAGGSLEVWAKPLADGRTALLMANLGEATVDITTVFSRDLADESRRWAREVPDSAPPCVDKHPECKGWSDGGECKRNEGGQWQRAEELYRRLQAAGHAPGAATTTALVAGLAGGQQGGRAAELLAELAAAQGGAAGLGPARNVVARALARQGQLDASYGMLRGMMEEEEVVEGSTFTYVAGCCMNAERTELAEDILEMRDYL</sequence>
<dbReference type="GO" id="GO:0005975">
    <property type="term" value="P:carbohydrate metabolic process"/>
    <property type="evidence" value="ECO:0007669"/>
    <property type="project" value="InterPro"/>
</dbReference>
<dbReference type="InterPro" id="IPR013785">
    <property type="entry name" value="Aldolase_TIM"/>
</dbReference>
<keyword evidence="4" id="KW-0732">Signal</keyword>
<accession>A0A2J7ZKU4</accession>
<dbReference type="Proteomes" id="UP000236333">
    <property type="component" value="Unassembled WGS sequence"/>
</dbReference>
<gene>
    <name evidence="9" type="ORF">TSOC_013265</name>
</gene>
<dbReference type="InterPro" id="IPR013780">
    <property type="entry name" value="Glyco_hydro_b"/>
</dbReference>
<dbReference type="Gene3D" id="1.25.40.10">
    <property type="entry name" value="Tetratricopeptide repeat domain"/>
    <property type="match status" value="1"/>
</dbReference>
<dbReference type="Pfam" id="PF16499">
    <property type="entry name" value="Melibiase_2"/>
    <property type="match status" value="2"/>
</dbReference>
<evidence type="ECO:0000256" key="2">
    <source>
        <dbReference type="ARBA" id="ARBA00009743"/>
    </source>
</evidence>
<keyword evidence="7" id="KW-1015">Disulfide bond</keyword>
<dbReference type="InterPro" id="IPR017853">
    <property type="entry name" value="GH"/>
</dbReference>
<comment type="catalytic activity">
    <reaction evidence="1 7">
        <text>Hydrolysis of terminal, non-reducing alpha-D-galactose residues in alpha-D-galactosides, including galactose oligosaccharides, galactomannans and galactolipids.</text>
        <dbReference type="EC" id="3.2.1.22"/>
    </reaction>
</comment>
<evidence type="ECO:0000256" key="7">
    <source>
        <dbReference type="RuleBase" id="RU361168"/>
    </source>
</evidence>
<dbReference type="InterPro" id="IPR011990">
    <property type="entry name" value="TPR-like_helical_dom_sf"/>
</dbReference>
<dbReference type="PANTHER" id="PTHR11452:SF75">
    <property type="entry name" value="ALPHA-GALACTOSIDASE MEL1"/>
    <property type="match status" value="1"/>
</dbReference>
<organism evidence="9 10">
    <name type="scientific">Tetrabaena socialis</name>
    <dbReference type="NCBI Taxonomy" id="47790"/>
    <lineage>
        <taxon>Eukaryota</taxon>
        <taxon>Viridiplantae</taxon>
        <taxon>Chlorophyta</taxon>
        <taxon>core chlorophytes</taxon>
        <taxon>Chlorophyceae</taxon>
        <taxon>CS clade</taxon>
        <taxon>Chlamydomonadales</taxon>
        <taxon>Tetrabaenaceae</taxon>
        <taxon>Tetrabaena</taxon>
    </lineage>
</organism>
<dbReference type="InterPro" id="IPR041233">
    <property type="entry name" value="Melibiase_C"/>
</dbReference>
<evidence type="ECO:0000313" key="9">
    <source>
        <dbReference type="EMBL" id="PNH00886.1"/>
    </source>
</evidence>
<evidence type="ECO:0000256" key="3">
    <source>
        <dbReference type="ARBA" id="ARBA00012755"/>
    </source>
</evidence>
<dbReference type="EC" id="3.2.1.22" evidence="3 7"/>
<dbReference type="PANTHER" id="PTHR11452">
    <property type="entry name" value="ALPHA-GALACTOSIDASE/ALPHA-N-ACETYLGALACTOSAMINIDASE"/>
    <property type="match status" value="1"/>
</dbReference>
<dbReference type="SUPFAM" id="SSF51011">
    <property type="entry name" value="Glycosyl hydrolase domain"/>
    <property type="match status" value="1"/>
</dbReference>
<comment type="caution">
    <text evidence="9">The sequence shown here is derived from an EMBL/GenBank/DDBJ whole genome shotgun (WGS) entry which is preliminary data.</text>
</comment>
<dbReference type="AlphaFoldDB" id="A0A2J7ZKU4"/>
<dbReference type="EMBL" id="PGGS01001113">
    <property type="protein sequence ID" value="PNH00886.1"/>
    <property type="molecule type" value="Genomic_DNA"/>
</dbReference>
<dbReference type="OrthoDB" id="5795902at2759"/>
<evidence type="ECO:0000259" key="8">
    <source>
        <dbReference type="Pfam" id="PF17801"/>
    </source>
</evidence>
<evidence type="ECO:0000256" key="1">
    <source>
        <dbReference type="ARBA" id="ARBA00001255"/>
    </source>
</evidence>
<comment type="similarity">
    <text evidence="2 7">Belongs to the glycosyl hydrolase 27 family.</text>
</comment>
<keyword evidence="10" id="KW-1185">Reference proteome</keyword>
<evidence type="ECO:0000256" key="4">
    <source>
        <dbReference type="ARBA" id="ARBA00022729"/>
    </source>
</evidence>
<dbReference type="Gene3D" id="3.20.20.70">
    <property type="entry name" value="Aldolase class I"/>
    <property type="match status" value="1"/>
</dbReference>
<name>A0A2J7ZKU4_9CHLO</name>
<dbReference type="CDD" id="cd14792">
    <property type="entry name" value="GH27"/>
    <property type="match status" value="1"/>
</dbReference>
<dbReference type="PRINTS" id="PR00740">
    <property type="entry name" value="GLHYDRLASE27"/>
</dbReference>
<dbReference type="GO" id="GO:0004557">
    <property type="term" value="F:alpha-galactosidase activity"/>
    <property type="evidence" value="ECO:0007669"/>
    <property type="project" value="UniProtKB-EC"/>
</dbReference>
<keyword evidence="6 7" id="KW-0326">Glycosidase</keyword>
<dbReference type="SUPFAM" id="SSF51445">
    <property type="entry name" value="(Trans)glycosidases"/>
    <property type="match status" value="1"/>
</dbReference>
<dbReference type="Pfam" id="PF17801">
    <property type="entry name" value="Melibiase_C"/>
    <property type="match status" value="1"/>
</dbReference>
<feature type="domain" description="Alpha galactosidase C-terminal" evidence="8">
    <location>
        <begin position="279"/>
        <end position="312"/>
    </location>
</feature>
<proteinExistence type="inferred from homology"/>
<dbReference type="InterPro" id="IPR002241">
    <property type="entry name" value="Glyco_hydro_27"/>
</dbReference>
<protein>
    <recommendedName>
        <fullName evidence="3 7">Alpha-galactosidase</fullName>
        <ecNumber evidence="3 7">3.2.1.22</ecNumber>
    </recommendedName>
    <alternativeName>
        <fullName evidence="7">Melibiase</fullName>
    </alternativeName>
</protein>
<evidence type="ECO:0000256" key="5">
    <source>
        <dbReference type="ARBA" id="ARBA00022801"/>
    </source>
</evidence>
<evidence type="ECO:0000313" key="10">
    <source>
        <dbReference type="Proteomes" id="UP000236333"/>
    </source>
</evidence>
<dbReference type="Gene3D" id="2.60.40.1180">
    <property type="entry name" value="Golgi alpha-mannosidase II"/>
    <property type="match status" value="1"/>
</dbReference>